<evidence type="ECO:0000256" key="5">
    <source>
        <dbReference type="ARBA" id="ARBA00023237"/>
    </source>
</evidence>
<dbReference type="Pfam" id="PF14322">
    <property type="entry name" value="SusD-like_3"/>
    <property type="match status" value="1"/>
</dbReference>
<dbReference type="Pfam" id="PF07980">
    <property type="entry name" value="SusD_RagB"/>
    <property type="match status" value="1"/>
</dbReference>
<evidence type="ECO:0000256" key="4">
    <source>
        <dbReference type="ARBA" id="ARBA00023136"/>
    </source>
</evidence>
<accession>A0ABY4I8E4</accession>
<feature type="domain" description="RagB/SusD" evidence="6">
    <location>
        <begin position="260"/>
        <end position="526"/>
    </location>
</feature>
<keyword evidence="4" id="KW-0472">Membrane</keyword>
<proteinExistence type="inferred from homology"/>
<evidence type="ECO:0000256" key="3">
    <source>
        <dbReference type="ARBA" id="ARBA00022729"/>
    </source>
</evidence>
<comment type="similarity">
    <text evidence="2">Belongs to the SusD family.</text>
</comment>
<keyword evidence="9" id="KW-1185">Reference proteome</keyword>
<comment type="subcellular location">
    <subcellularLocation>
        <location evidence="1">Cell outer membrane</location>
    </subcellularLocation>
</comment>
<dbReference type="InterPro" id="IPR011990">
    <property type="entry name" value="TPR-like_helical_dom_sf"/>
</dbReference>
<dbReference type="Proteomes" id="UP000830198">
    <property type="component" value="Chromosome"/>
</dbReference>
<dbReference type="InterPro" id="IPR012944">
    <property type="entry name" value="SusD_RagB_dom"/>
</dbReference>
<evidence type="ECO:0000256" key="2">
    <source>
        <dbReference type="ARBA" id="ARBA00006275"/>
    </source>
</evidence>
<dbReference type="EMBL" id="CP095855">
    <property type="protein sequence ID" value="UPK71850.1"/>
    <property type="molecule type" value="Genomic_DNA"/>
</dbReference>
<evidence type="ECO:0000259" key="7">
    <source>
        <dbReference type="Pfam" id="PF14322"/>
    </source>
</evidence>
<dbReference type="PROSITE" id="PS51257">
    <property type="entry name" value="PROKAR_LIPOPROTEIN"/>
    <property type="match status" value="1"/>
</dbReference>
<evidence type="ECO:0000313" key="8">
    <source>
        <dbReference type="EMBL" id="UPK71850.1"/>
    </source>
</evidence>
<keyword evidence="5" id="KW-0998">Cell outer membrane</keyword>
<dbReference type="CDD" id="cd08977">
    <property type="entry name" value="SusD"/>
    <property type="match status" value="1"/>
</dbReference>
<reference evidence="8 9" key="1">
    <citation type="submission" date="2022-04" db="EMBL/GenBank/DDBJ databases">
        <title>The arsenic-methylating capacity of Chitinophaga filiformis YT5 during chitin decomposition.</title>
        <authorList>
            <person name="Chen G."/>
            <person name="Liang Y."/>
        </authorList>
    </citation>
    <scope>NUCLEOTIDE SEQUENCE [LARGE SCALE GENOMIC DNA]</scope>
    <source>
        <strain evidence="8 9">YT5</strain>
    </source>
</reference>
<feature type="domain" description="SusD-like N-terminal" evidence="7">
    <location>
        <begin position="21"/>
        <end position="215"/>
    </location>
</feature>
<dbReference type="SUPFAM" id="SSF48452">
    <property type="entry name" value="TPR-like"/>
    <property type="match status" value="1"/>
</dbReference>
<evidence type="ECO:0000259" key="6">
    <source>
        <dbReference type="Pfam" id="PF07980"/>
    </source>
</evidence>
<evidence type="ECO:0000313" key="9">
    <source>
        <dbReference type="Proteomes" id="UP000830198"/>
    </source>
</evidence>
<dbReference type="Gene3D" id="1.25.40.390">
    <property type="match status" value="1"/>
</dbReference>
<evidence type="ECO:0000256" key="1">
    <source>
        <dbReference type="ARBA" id="ARBA00004442"/>
    </source>
</evidence>
<dbReference type="InterPro" id="IPR033985">
    <property type="entry name" value="SusD-like_N"/>
</dbReference>
<organism evidence="8 9">
    <name type="scientific">Chitinophaga filiformis</name>
    <name type="common">Myxococcus filiformis</name>
    <name type="synonym">Flexibacter filiformis</name>
    <dbReference type="NCBI Taxonomy" id="104663"/>
    <lineage>
        <taxon>Bacteria</taxon>
        <taxon>Pseudomonadati</taxon>
        <taxon>Bacteroidota</taxon>
        <taxon>Chitinophagia</taxon>
        <taxon>Chitinophagales</taxon>
        <taxon>Chitinophagaceae</taxon>
        <taxon>Chitinophaga</taxon>
    </lineage>
</organism>
<gene>
    <name evidence="8" type="ORF">MYF79_11205</name>
</gene>
<name>A0ABY4I8E4_CHIFI</name>
<dbReference type="RefSeq" id="WP_247813963.1">
    <property type="nucleotide sequence ID" value="NZ_CP095855.1"/>
</dbReference>
<sequence length="526" mass="58697">MKKLAIIFTLAGFVSMTACKKYLDEQPQNAVSRENYWTTEADAINAVNNCYRRLGDVDNRIFLSCATDDSYSWSDWPSDVRLVGNGSASIGTGMFANFWSNFYKMIASCNDVLDNIDRDKALSDSLNKRLKGEARFIRAFAYQQLIGLYGDVPLRTTIPPVSDFAAKRTPRAEVAQFLVAELDTIAKYLPVTYDANNVGRATKGAALALKARVLLYEGRYTEAAAAAKEVMDLNTYLIDNNYVSLFNGTNKNSQEIIFSARYVKNTLPNAMATWVGGPSLGGWSQVVPLQSLVDAYECTDGKTIDKSALYDAAHPYDNRDPRLKMTVVVPGVEVNGITIDVSNTKSLDALSKNNASLTGFYYKKYVPADIQGNWDGNSYNDVVLLRYAEVLLTYAEAKIEANQIDASVYDAINRVRQRPGVMMPVLTAADYPGQAALRDAVRRERHVEFPMEDNRLFDIRRWKIAETVMSGAVYGILNNFDQTRQDYGKHVLVEQRSFNAGRDYLWPVPQSETALNPNALPNNSGW</sequence>
<keyword evidence="3" id="KW-0732">Signal</keyword>
<protein>
    <submittedName>
        <fullName evidence="8">RagB/SusD family nutrient uptake outer membrane protein</fullName>
    </submittedName>
</protein>